<comment type="caution">
    <text evidence="2">The sequence shown here is derived from an EMBL/GenBank/DDBJ whole genome shotgun (WGS) entry which is preliminary data.</text>
</comment>
<proteinExistence type="predicted"/>
<gene>
    <name evidence="2" type="ORF">GCM10010840_30190</name>
</gene>
<protein>
    <recommendedName>
        <fullName evidence="1">Glycosyltransferase subfamily 4-like N-terminal domain-containing protein</fullName>
    </recommendedName>
</protein>
<dbReference type="InterPro" id="IPR028098">
    <property type="entry name" value="Glyco_trans_4-like_N"/>
</dbReference>
<dbReference type="Gene3D" id="3.40.50.2000">
    <property type="entry name" value="Glycogen Phosphorylase B"/>
    <property type="match status" value="2"/>
</dbReference>
<evidence type="ECO:0000313" key="2">
    <source>
        <dbReference type="EMBL" id="GGL90110.1"/>
    </source>
</evidence>
<dbReference type="InterPro" id="IPR050194">
    <property type="entry name" value="Glycosyltransferase_grp1"/>
</dbReference>
<dbReference type="RefSeq" id="WP_188973423.1">
    <property type="nucleotide sequence ID" value="NZ_BMOL01000017.1"/>
</dbReference>
<sequence>MATPRPRVLQICDYHGPYKGNFLPSLEAARAELEALGGVQVVAFTDVAQRTGWFDDFARENTVALMPQGASLLQQVNAIARLVEQHRINIIHSHFSKYDLACVAAAQLARVRSRQVEVLWHVHSPSSRKAGISASLKDLFRWRLLGRYPRTVHVSRGGQLTMTERGLQQRRSVVLENGINPERFSSDELLPWPADQVRSFLTFGWAPQVKGIDVILDAAEQLAARRDDFVVRLVGREPLKQLTLVRYGHTPPRWLIVQEPQEKVEDLYRSSYAFISASRQEGFPYSVAEAMVLGLPVLSSDIRGLEWAKESRGVSFFTNEKSNQLAALMEITLNQDEVTYLILGKCNRDLIYEKYTMSRWVNKLMTVYNQILHSNKS</sequence>
<reference evidence="3" key="1">
    <citation type="journal article" date="2019" name="Int. J. Syst. Evol. Microbiol.">
        <title>The Global Catalogue of Microorganisms (GCM) 10K type strain sequencing project: providing services to taxonomists for standard genome sequencing and annotation.</title>
        <authorList>
            <consortium name="The Broad Institute Genomics Platform"/>
            <consortium name="The Broad Institute Genome Sequencing Center for Infectious Disease"/>
            <person name="Wu L."/>
            <person name="Ma J."/>
        </authorList>
    </citation>
    <scope>NUCLEOTIDE SEQUENCE [LARGE SCALE GENOMIC DNA]</scope>
    <source>
        <strain evidence="3">JCM 15442</strain>
    </source>
</reference>
<name>A0ABQ2GE21_9DEIO</name>
<dbReference type="Pfam" id="PF13692">
    <property type="entry name" value="Glyco_trans_1_4"/>
    <property type="match status" value="1"/>
</dbReference>
<dbReference type="Proteomes" id="UP000639973">
    <property type="component" value="Unassembled WGS sequence"/>
</dbReference>
<dbReference type="CDD" id="cd03801">
    <property type="entry name" value="GT4_PimA-like"/>
    <property type="match status" value="1"/>
</dbReference>
<dbReference type="PANTHER" id="PTHR45947:SF3">
    <property type="entry name" value="SULFOQUINOVOSYL TRANSFERASE SQD2"/>
    <property type="match status" value="1"/>
</dbReference>
<accession>A0ABQ2GE21</accession>
<dbReference type="PANTHER" id="PTHR45947">
    <property type="entry name" value="SULFOQUINOVOSYL TRANSFERASE SQD2"/>
    <property type="match status" value="1"/>
</dbReference>
<organism evidence="2 3">
    <name type="scientific">Deinococcus aerolatus</name>
    <dbReference type="NCBI Taxonomy" id="522487"/>
    <lineage>
        <taxon>Bacteria</taxon>
        <taxon>Thermotogati</taxon>
        <taxon>Deinococcota</taxon>
        <taxon>Deinococci</taxon>
        <taxon>Deinococcales</taxon>
        <taxon>Deinococcaceae</taxon>
        <taxon>Deinococcus</taxon>
    </lineage>
</organism>
<feature type="domain" description="Glycosyltransferase subfamily 4-like N-terminal" evidence="1">
    <location>
        <begin position="64"/>
        <end position="183"/>
    </location>
</feature>
<dbReference type="SUPFAM" id="SSF53756">
    <property type="entry name" value="UDP-Glycosyltransferase/glycogen phosphorylase"/>
    <property type="match status" value="1"/>
</dbReference>
<dbReference type="Pfam" id="PF13439">
    <property type="entry name" value="Glyco_transf_4"/>
    <property type="match status" value="1"/>
</dbReference>
<evidence type="ECO:0000313" key="3">
    <source>
        <dbReference type="Proteomes" id="UP000639973"/>
    </source>
</evidence>
<dbReference type="EMBL" id="BMOL01000017">
    <property type="protein sequence ID" value="GGL90110.1"/>
    <property type="molecule type" value="Genomic_DNA"/>
</dbReference>
<keyword evidence="3" id="KW-1185">Reference proteome</keyword>
<evidence type="ECO:0000259" key="1">
    <source>
        <dbReference type="Pfam" id="PF13439"/>
    </source>
</evidence>